<name>F2JQV9_CELLD</name>
<evidence type="ECO:0008006" key="3">
    <source>
        <dbReference type="Google" id="ProtNLM"/>
    </source>
</evidence>
<dbReference type="EMBL" id="CP002582">
    <property type="protein sequence ID" value="ADZ82704.1"/>
    <property type="molecule type" value="Genomic_DNA"/>
</dbReference>
<dbReference type="RefSeq" id="WP_013656004.1">
    <property type="nucleotide sequence ID" value="NC_015275.1"/>
</dbReference>
<protein>
    <recommendedName>
        <fullName evidence="3">Phage major capsid protein, HK97 family</fullName>
    </recommendedName>
</protein>
<accession>F2JQV9</accession>
<dbReference type="KEGG" id="cle:Clole_0972"/>
<dbReference type="HOGENOM" id="CLU_975552_0_0_9"/>
<organism evidence="1 2">
    <name type="scientific">Cellulosilyticum lentocellum (strain ATCC 49066 / DSM 5427 / NCIMB 11756 / RHM5)</name>
    <name type="common">Clostridium lentocellum</name>
    <dbReference type="NCBI Taxonomy" id="642492"/>
    <lineage>
        <taxon>Bacteria</taxon>
        <taxon>Bacillati</taxon>
        <taxon>Bacillota</taxon>
        <taxon>Clostridia</taxon>
        <taxon>Lachnospirales</taxon>
        <taxon>Cellulosilyticaceae</taxon>
        <taxon>Cellulosilyticum</taxon>
    </lineage>
</organism>
<sequence>MKKFITKARNTILSLQFFADPTHTLYANSVIENKMTDLVNTKLEAKSLMTIDYSLTEVAGMKKTINKYTYSGGVEKLAAGAKNTDAQLGKVVYVGTDYTVSRYQQTFKYLDEDVMKDPYFLDVATTGASTLMANQVKTEYFAELAKITNATTWPKASAFKYDDIVDALAVIDQEVEEGMFVIMNNTQRKEIRKDADFKAAKQGEILYTGQFGTIAGIPVLFSKLVPADTVYITSKDAVKFFVKKDASIEQARDVEAKKNTVVYARYGVIALVDETKSIKMTKATA</sequence>
<dbReference type="STRING" id="642492.Clole_0972"/>
<keyword evidence="2" id="KW-1185">Reference proteome</keyword>
<evidence type="ECO:0000313" key="2">
    <source>
        <dbReference type="Proteomes" id="UP000008467"/>
    </source>
</evidence>
<proteinExistence type="predicted"/>
<dbReference type="eggNOG" id="ENOG503341P">
    <property type="taxonomic scope" value="Bacteria"/>
</dbReference>
<reference evidence="1 2" key="1">
    <citation type="journal article" date="2011" name="J. Bacteriol.">
        <title>Complete genome sequence of the cellulose-degrading bacterium Cellulosilyticum lentocellum.</title>
        <authorList>
            <consortium name="US DOE Joint Genome Institute"/>
            <person name="Miller D.A."/>
            <person name="Suen G."/>
            <person name="Bruce D."/>
            <person name="Copeland A."/>
            <person name="Cheng J.F."/>
            <person name="Detter C."/>
            <person name="Goodwin L.A."/>
            <person name="Han C.S."/>
            <person name="Hauser L.J."/>
            <person name="Land M.L."/>
            <person name="Lapidus A."/>
            <person name="Lucas S."/>
            <person name="Meincke L."/>
            <person name="Pitluck S."/>
            <person name="Tapia R."/>
            <person name="Teshima H."/>
            <person name="Woyke T."/>
            <person name="Fox B.G."/>
            <person name="Angert E.R."/>
            <person name="Currie C.R."/>
        </authorList>
    </citation>
    <scope>NUCLEOTIDE SEQUENCE [LARGE SCALE GENOMIC DNA]</scope>
    <source>
        <strain evidence="2">ATCC 49066 / DSM 5427 / NCIMB 11756 / RHM5</strain>
    </source>
</reference>
<dbReference type="SUPFAM" id="SSF56563">
    <property type="entry name" value="Major capsid protein gp5"/>
    <property type="match status" value="1"/>
</dbReference>
<evidence type="ECO:0000313" key="1">
    <source>
        <dbReference type="EMBL" id="ADZ82704.1"/>
    </source>
</evidence>
<dbReference type="Proteomes" id="UP000008467">
    <property type="component" value="Chromosome"/>
</dbReference>
<gene>
    <name evidence="1" type="ordered locus">Clole_0972</name>
</gene>
<dbReference type="AlphaFoldDB" id="F2JQV9"/>